<proteinExistence type="predicted"/>
<dbReference type="AlphaFoldDB" id="A0A5B7DUH2"/>
<keyword evidence="2" id="KW-1185">Reference proteome</keyword>
<comment type="caution">
    <text evidence="1">The sequence shown here is derived from an EMBL/GenBank/DDBJ whole genome shotgun (WGS) entry which is preliminary data.</text>
</comment>
<gene>
    <name evidence="1" type="ORF">E2C01_018209</name>
</gene>
<organism evidence="1 2">
    <name type="scientific">Portunus trituberculatus</name>
    <name type="common">Swimming crab</name>
    <name type="synonym">Neptunus trituberculatus</name>
    <dbReference type="NCBI Taxonomy" id="210409"/>
    <lineage>
        <taxon>Eukaryota</taxon>
        <taxon>Metazoa</taxon>
        <taxon>Ecdysozoa</taxon>
        <taxon>Arthropoda</taxon>
        <taxon>Crustacea</taxon>
        <taxon>Multicrustacea</taxon>
        <taxon>Malacostraca</taxon>
        <taxon>Eumalacostraca</taxon>
        <taxon>Eucarida</taxon>
        <taxon>Decapoda</taxon>
        <taxon>Pleocyemata</taxon>
        <taxon>Brachyura</taxon>
        <taxon>Eubrachyura</taxon>
        <taxon>Portunoidea</taxon>
        <taxon>Portunidae</taxon>
        <taxon>Portuninae</taxon>
        <taxon>Portunus</taxon>
    </lineage>
</organism>
<dbReference type="EMBL" id="VSRR010001417">
    <property type="protein sequence ID" value="MPC25108.1"/>
    <property type="molecule type" value="Genomic_DNA"/>
</dbReference>
<name>A0A5B7DUH2_PORTR</name>
<evidence type="ECO:0000313" key="2">
    <source>
        <dbReference type="Proteomes" id="UP000324222"/>
    </source>
</evidence>
<sequence>MDLKERVGNGGEANWRDDFITTVAITPIQLTNHISASCVTANTEQLTTLLRFMYGMLHPLLT</sequence>
<protein>
    <submittedName>
        <fullName evidence="1">Uncharacterized protein</fullName>
    </submittedName>
</protein>
<accession>A0A5B7DUH2</accession>
<dbReference type="Proteomes" id="UP000324222">
    <property type="component" value="Unassembled WGS sequence"/>
</dbReference>
<reference evidence="1 2" key="1">
    <citation type="submission" date="2019-05" db="EMBL/GenBank/DDBJ databases">
        <title>Another draft genome of Portunus trituberculatus and its Hox gene families provides insights of decapod evolution.</title>
        <authorList>
            <person name="Jeong J.-H."/>
            <person name="Song I."/>
            <person name="Kim S."/>
            <person name="Choi T."/>
            <person name="Kim D."/>
            <person name="Ryu S."/>
            <person name="Kim W."/>
        </authorList>
    </citation>
    <scope>NUCLEOTIDE SEQUENCE [LARGE SCALE GENOMIC DNA]</scope>
    <source>
        <tissue evidence="1">Muscle</tissue>
    </source>
</reference>
<evidence type="ECO:0000313" key="1">
    <source>
        <dbReference type="EMBL" id="MPC25108.1"/>
    </source>
</evidence>